<protein>
    <submittedName>
        <fullName evidence="8">Sugar transporter STL1</fullName>
    </submittedName>
</protein>
<keyword evidence="5 6" id="KW-0472">Membrane</keyword>
<dbReference type="InterPro" id="IPR036259">
    <property type="entry name" value="MFS_trans_sf"/>
</dbReference>
<keyword evidence="4 6" id="KW-1133">Transmembrane helix</keyword>
<evidence type="ECO:0000256" key="4">
    <source>
        <dbReference type="ARBA" id="ARBA00022989"/>
    </source>
</evidence>
<evidence type="ECO:0000313" key="9">
    <source>
        <dbReference type="Proteomes" id="UP000325902"/>
    </source>
</evidence>
<sequence>MVLTGKALDWAITLCSGAGFLLFGYDQGVMSGLLTGTAFTQVFPSIDTQNGGSSSLQGTVVAIYVAVWHAELMQAHDRGKGLAIEFILNIFGVALAYWVDYAFSFVDNESQFRLSTIPVVWVLDRLGRRKLMLFAVIGQSCCMAILAGTVSDGSKPAGIVAAIMLFMFNFFFAIGLLAIPWLLPAEYAPLAIRTKAASLATASNWIFTFLVVEIVPVSINSIGWRTYIYFAVFNAFFVPIIYFFYPETKNLSLEEIDRLFTGDKVIMHLPESMRLAADTAALSGHMGAEKDNVAVLEDVSAKAEPQ</sequence>
<dbReference type="AlphaFoldDB" id="A0A5N5DAH5"/>
<dbReference type="Pfam" id="PF00083">
    <property type="entry name" value="Sugar_tr"/>
    <property type="match status" value="1"/>
</dbReference>
<organism evidence="8 9">
    <name type="scientific">Lasiodiplodia theobromae</name>
    <dbReference type="NCBI Taxonomy" id="45133"/>
    <lineage>
        <taxon>Eukaryota</taxon>
        <taxon>Fungi</taxon>
        <taxon>Dikarya</taxon>
        <taxon>Ascomycota</taxon>
        <taxon>Pezizomycotina</taxon>
        <taxon>Dothideomycetes</taxon>
        <taxon>Dothideomycetes incertae sedis</taxon>
        <taxon>Botryosphaeriales</taxon>
        <taxon>Botryosphaeriaceae</taxon>
        <taxon>Lasiodiplodia</taxon>
    </lineage>
</organism>
<dbReference type="PROSITE" id="PS00216">
    <property type="entry name" value="SUGAR_TRANSPORT_1"/>
    <property type="match status" value="1"/>
</dbReference>
<dbReference type="Gene3D" id="1.20.1250.20">
    <property type="entry name" value="MFS general substrate transporter like domains"/>
    <property type="match status" value="2"/>
</dbReference>
<evidence type="ECO:0000256" key="5">
    <source>
        <dbReference type="ARBA" id="ARBA00023136"/>
    </source>
</evidence>
<feature type="transmembrane region" description="Helical" evidence="6">
    <location>
        <begin position="82"/>
        <end position="103"/>
    </location>
</feature>
<evidence type="ECO:0000256" key="2">
    <source>
        <dbReference type="ARBA" id="ARBA00010992"/>
    </source>
</evidence>
<feature type="transmembrane region" description="Helical" evidence="6">
    <location>
        <begin position="157"/>
        <end position="184"/>
    </location>
</feature>
<feature type="domain" description="Major facilitator superfamily (MFS) profile" evidence="7">
    <location>
        <begin position="1"/>
        <end position="249"/>
    </location>
</feature>
<feature type="transmembrane region" description="Helical" evidence="6">
    <location>
        <begin position="196"/>
        <end position="215"/>
    </location>
</feature>
<dbReference type="InterPro" id="IPR020846">
    <property type="entry name" value="MFS_dom"/>
</dbReference>
<dbReference type="PANTHER" id="PTHR48022:SF28">
    <property type="entry name" value="MAJOR FACILITATOR SUPERFAMILY (MFS) PROFILE DOMAIN-CONTAINING PROTEIN-RELATED"/>
    <property type="match status" value="1"/>
</dbReference>
<feature type="transmembrane region" description="Helical" evidence="6">
    <location>
        <begin position="227"/>
        <end position="245"/>
    </location>
</feature>
<dbReference type="PANTHER" id="PTHR48022">
    <property type="entry name" value="PLASTIDIC GLUCOSE TRANSPORTER 4"/>
    <property type="match status" value="1"/>
</dbReference>
<dbReference type="OrthoDB" id="6133115at2759"/>
<dbReference type="EMBL" id="VCHE01000039">
    <property type="protein sequence ID" value="KAB2574798.1"/>
    <property type="molecule type" value="Genomic_DNA"/>
</dbReference>
<gene>
    <name evidence="8" type="primary">STL1_1</name>
    <name evidence="8" type="ORF">DBV05_g6507</name>
</gene>
<dbReference type="InterPro" id="IPR005829">
    <property type="entry name" value="Sugar_transporter_CS"/>
</dbReference>
<comment type="caution">
    <text evidence="8">The sequence shown here is derived from an EMBL/GenBank/DDBJ whole genome shotgun (WGS) entry which is preliminary data.</text>
</comment>
<evidence type="ECO:0000256" key="3">
    <source>
        <dbReference type="ARBA" id="ARBA00022692"/>
    </source>
</evidence>
<keyword evidence="9" id="KW-1185">Reference proteome</keyword>
<keyword evidence="8" id="KW-0813">Transport</keyword>
<feature type="transmembrane region" description="Helical" evidence="6">
    <location>
        <begin position="7"/>
        <end position="25"/>
    </location>
</feature>
<dbReference type="InterPro" id="IPR005828">
    <property type="entry name" value="MFS_sugar_transport-like"/>
</dbReference>
<accession>A0A5N5DAH5</accession>
<name>A0A5N5DAH5_9PEZI</name>
<dbReference type="InterPro" id="IPR050360">
    <property type="entry name" value="MFS_Sugar_Transporters"/>
</dbReference>
<dbReference type="GO" id="GO:0005351">
    <property type="term" value="F:carbohydrate:proton symporter activity"/>
    <property type="evidence" value="ECO:0007669"/>
    <property type="project" value="TreeGrafter"/>
</dbReference>
<keyword evidence="8" id="KW-0762">Sugar transport</keyword>
<evidence type="ECO:0000256" key="1">
    <source>
        <dbReference type="ARBA" id="ARBA00004141"/>
    </source>
</evidence>
<dbReference type="Proteomes" id="UP000325902">
    <property type="component" value="Unassembled WGS sequence"/>
</dbReference>
<proteinExistence type="inferred from homology"/>
<dbReference type="PROSITE" id="PS50850">
    <property type="entry name" value="MFS"/>
    <property type="match status" value="1"/>
</dbReference>
<evidence type="ECO:0000313" key="8">
    <source>
        <dbReference type="EMBL" id="KAB2574798.1"/>
    </source>
</evidence>
<dbReference type="SUPFAM" id="SSF103473">
    <property type="entry name" value="MFS general substrate transporter"/>
    <property type="match status" value="1"/>
</dbReference>
<feature type="transmembrane region" description="Helical" evidence="6">
    <location>
        <begin position="131"/>
        <end position="151"/>
    </location>
</feature>
<comment type="subcellular location">
    <subcellularLocation>
        <location evidence="1">Membrane</location>
        <topology evidence="1">Multi-pass membrane protein</topology>
    </subcellularLocation>
</comment>
<evidence type="ECO:0000256" key="6">
    <source>
        <dbReference type="SAM" id="Phobius"/>
    </source>
</evidence>
<keyword evidence="3 6" id="KW-0812">Transmembrane</keyword>
<reference evidence="8 9" key="1">
    <citation type="journal article" date="2019" name="Sci. Rep.">
        <title>A multi-omics analysis of the grapevine pathogen Lasiodiplodia theobromae reveals that temperature affects the expression of virulence- and pathogenicity-related genes.</title>
        <authorList>
            <person name="Felix C."/>
            <person name="Meneses R."/>
            <person name="Goncalves M.F.M."/>
            <person name="Tilleman L."/>
            <person name="Duarte A.S."/>
            <person name="Jorrin-Novo J.V."/>
            <person name="Van de Peer Y."/>
            <person name="Deforce D."/>
            <person name="Van Nieuwerburgh F."/>
            <person name="Esteves A.C."/>
            <person name="Alves A."/>
        </authorList>
    </citation>
    <scope>NUCLEOTIDE SEQUENCE [LARGE SCALE GENOMIC DNA]</scope>
    <source>
        <strain evidence="8 9">LA-SOL3</strain>
    </source>
</reference>
<dbReference type="GO" id="GO:0016020">
    <property type="term" value="C:membrane"/>
    <property type="evidence" value="ECO:0007669"/>
    <property type="project" value="UniProtKB-SubCell"/>
</dbReference>
<evidence type="ECO:0000259" key="7">
    <source>
        <dbReference type="PROSITE" id="PS50850"/>
    </source>
</evidence>
<comment type="similarity">
    <text evidence="2">Belongs to the major facilitator superfamily. Sugar transporter (TC 2.A.1.1) family.</text>
</comment>